<dbReference type="AlphaFoldDB" id="A0A1J7I420"/>
<keyword evidence="3" id="KW-1185">Reference proteome</keyword>
<dbReference type="Proteomes" id="UP000182658">
    <property type="component" value="Unassembled WGS sequence"/>
</dbReference>
<dbReference type="InParanoid" id="A0A1J7I420"/>
<evidence type="ECO:0000313" key="3">
    <source>
        <dbReference type="Proteomes" id="UP000182658"/>
    </source>
</evidence>
<sequence length="170" mass="18994">MVVESTSPSSTCAVSSYPKHLSVRHRLGCRSRLESSLSTCIRSSTVPRLFSTLLSRRHSSRTDTCPHGPTSASSSTDTTDDEYDVTLPVCARSVLLCHWREGIYVRIANERWDITAVNYSTPSPAQHINTSTPFSAAAEEESDVLPLFNSHSFYNFYNYPSLIHYKQSLV</sequence>
<name>A0A1J7I420_9PEZI</name>
<protein>
    <submittedName>
        <fullName evidence="2">Uncharacterized protein</fullName>
    </submittedName>
</protein>
<evidence type="ECO:0000313" key="2">
    <source>
        <dbReference type="EMBL" id="OIW22115.1"/>
    </source>
</evidence>
<dbReference type="EMBL" id="KV875168">
    <property type="protein sequence ID" value="OIW22115.1"/>
    <property type="molecule type" value="Genomic_DNA"/>
</dbReference>
<reference evidence="2 3" key="1">
    <citation type="submission" date="2016-10" db="EMBL/GenBank/DDBJ databases">
        <title>Draft genome sequence of Coniochaeta ligniaria NRRL30616, a lignocellulolytic fungus for bioabatement of inhibitors in plant biomass hydrolysates.</title>
        <authorList>
            <consortium name="DOE Joint Genome Institute"/>
            <person name="Jimenez D.J."/>
            <person name="Hector R.E."/>
            <person name="Riley R."/>
            <person name="Sun H."/>
            <person name="Grigoriev I.V."/>
            <person name="Van Elsas J.D."/>
            <person name="Nichols N.N."/>
        </authorList>
    </citation>
    <scope>NUCLEOTIDE SEQUENCE [LARGE SCALE GENOMIC DNA]</scope>
    <source>
        <strain evidence="2 3">NRRL 30616</strain>
    </source>
</reference>
<evidence type="ECO:0000256" key="1">
    <source>
        <dbReference type="SAM" id="MobiDB-lite"/>
    </source>
</evidence>
<organism evidence="2 3">
    <name type="scientific">Coniochaeta ligniaria NRRL 30616</name>
    <dbReference type="NCBI Taxonomy" id="1408157"/>
    <lineage>
        <taxon>Eukaryota</taxon>
        <taxon>Fungi</taxon>
        <taxon>Dikarya</taxon>
        <taxon>Ascomycota</taxon>
        <taxon>Pezizomycotina</taxon>
        <taxon>Sordariomycetes</taxon>
        <taxon>Sordariomycetidae</taxon>
        <taxon>Coniochaetales</taxon>
        <taxon>Coniochaetaceae</taxon>
        <taxon>Coniochaeta</taxon>
    </lineage>
</organism>
<accession>A0A1J7I420</accession>
<gene>
    <name evidence="2" type="ORF">CONLIGDRAFT_465703</name>
</gene>
<proteinExistence type="predicted"/>
<feature type="region of interest" description="Disordered" evidence="1">
    <location>
        <begin position="59"/>
        <end position="79"/>
    </location>
</feature>